<reference evidence="3 4" key="1">
    <citation type="journal article" date="2017" name="Front. Microbiol.">
        <title>Phaeobacter piscinae sp. nov., a species of the Roseobacter group and potential aquaculture probiont.</title>
        <authorList>
            <person name="Sonnenschein E.C."/>
            <person name="Phippen C.B.W."/>
            <person name="Nielsen K.F."/>
            <person name="Mateiu R.V."/>
            <person name="Melchiorsen J."/>
            <person name="Gram L."/>
            <person name="Overmann J."/>
            <person name="Freese H.M."/>
        </authorList>
    </citation>
    <scope>NUCLEOTIDE SEQUENCE [LARGE SCALE GENOMIC DNA]</scope>
    <source>
        <strain evidence="3 4">P63</strain>
    </source>
</reference>
<evidence type="ECO:0000256" key="1">
    <source>
        <dbReference type="SAM" id="MobiDB-lite"/>
    </source>
</evidence>
<organism evidence="3 4">
    <name type="scientific">Phaeobacter gallaeciensis</name>
    <dbReference type="NCBI Taxonomy" id="60890"/>
    <lineage>
        <taxon>Bacteria</taxon>
        <taxon>Pseudomonadati</taxon>
        <taxon>Pseudomonadota</taxon>
        <taxon>Alphaproteobacteria</taxon>
        <taxon>Rhodobacterales</taxon>
        <taxon>Roseobacteraceae</taxon>
        <taxon>Phaeobacter</taxon>
    </lineage>
</organism>
<evidence type="ECO:0000313" key="3">
    <source>
        <dbReference type="EMBL" id="ATF06342.1"/>
    </source>
</evidence>
<accession>A0AAC9ZA21</accession>
<feature type="region of interest" description="Disordered" evidence="1">
    <location>
        <begin position="24"/>
        <end position="43"/>
    </location>
</feature>
<protein>
    <submittedName>
        <fullName evidence="3">Uncharacterized protein</fullName>
    </submittedName>
</protein>
<evidence type="ECO:0000256" key="2">
    <source>
        <dbReference type="SAM" id="Phobius"/>
    </source>
</evidence>
<dbReference type="GeneID" id="31846665"/>
<keyword evidence="2" id="KW-0472">Membrane</keyword>
<dbReference type="RefSeq" id="WP_024097686.1">
    <property type="nucleotide sequence ID" value="NZ_CP010588.1"/>
</dbReference>
<feature type="compositionally biased region" description="Basic and acidic residues" evidence="1">
    <location>
        <begin position="34"/>
        <end position="43"/>
    </location>
</feature>
<evidence type="ECO:0000313" key="4">
    <source>
        <dbReference type="Proteomes" id="UP000217545"/>
    </source>
</evidence>
<feature type="transmembrane region" description="Helical" evidence="2">
    <location>
        <begin position="74"/>
        <end position="94"/>
    </location>
</feature>
<dbReference type="AlphaFoldDB" id="A0AAC9ZA21"/>
<dbReference type="EMBL" id="CP010784">
    <property type="protein sequence ID" value="ATF06342.1"/>
    <property type="molecule type" value="Genomic_DNA"/>
</dbReference>
<keyword evidence="2" id="KW-0812">Transmembrane</keyword>
<name>A0AAC9ZA21_9RHOB</name>
<proteinExistence type="predicted"/>
<dbReference type="Proteomes" id="UP000217545">
    <property type="component" value="Chromosome"/>
</dbReference>
<sequence>MNSACNVHRIGKTIEKLRTDYAAASTPAGPLPPDHSREPRRGLDTGNPGCVADACETLNSEADQERFRESLSDAFIWGVWFLAFLCAAGAYLAAGPILRLIAWMAGAAI</sequence>
<gene>
    <name evidence="3" type="ORF">PhaeoP63_02276</name>
</gene>
<keyword evidence="2" id="KW-1133">Transmembrane helix</keyword>